<feature type="transmembrane region" description="Helical" evidence="1">
    <location>
        <begin position="21"/>
        <end position="41"/>
    </location>
</feature>
<keyword evidence="3" id="KW-1185">Reference proteome</keyword>
<feature type="transmembrane region" description="Helical" evidence="1">
    <location>
        <begin position="187"/>
        <end position="206"/>
    </location>
</feature>
<name>A0ABV3X2R0_9FIRM</name>
<sequence length="557" mass="63381">MNFKEIRRKFFQMMQESYQRFRVAIVLDAVLFLCVALLTYWQNYHIHNWYTEQIGCAAAASAVSLVFAVSLRLFRERYGQAEGIFRCEVLPSAAVFLLFFVLVQGHEFTDERIWLQTVGAALFFASVGFYCLESSKDGERAFLTALFAAFEAGIVGSLFSVSLSICLLAFSSLIVSLDAALEGTLHSVILEFAFFFAGLQVFLASLPAGGRGAEAPSLFRSLLVRLLWPVYLILLLILYLYVAKIIYIWEMPVGMMNWFASLAILVFAFYFFSFAGDGRHSLLQRFLRWGFLLFLPILIVQAIGMWQRIEPYGLTSPRYASILCTLFGIGLLLLASLRRLPHAAFLVFGAMALIFSLTPLNILDFPLRTQEARFWSIIEANHMVQDGVAAENVSLSEMERVKLLSAMEYMMERGQTEFLEQPGMRDMLAALVKEARKPEKVEYKGWARFESPNPSYIPVAGWSKAYTFDYRLVENGAIVIELGNGTEETYSVAAFLEELKEYNRLQRGKGESVFVRELRLDVDENTCLYFSVVELFIQRKLSREEITVHMSGVLLKR</sequence>
<reference evidence="2 3" key="1">
    <citation type="submission" date="2023-04" db="EMBL/GenBank/DDBJ databases">
        <title>Genome Sequence of Selenomonas sputigena ATCC 33150.</title>
        <authorList>
            <person name="Miller D.P."/>
            <person name="Anvari S."/>
            <person name="Polson S.W."/>
            <person name="Macdonald M."/>
            <person name="Mcdowell J.V."/>
        </authorList>
    </citation>
    <scope>NUCLEOTIDE SEQUENCE [LARGE SCALE GENOMIC DNA]</scope>
    <source>
        <strain evidence="2 3">ATCC 33150</strain>
    </source>
</reference>
<keyword evidence="1" id="KW-1133">Transmembrane helix</keyword>
<dbReference type="Proteomes" id="UP001559623">
    <property type="component" value="Unassembled WGS sequence"/>
</dbReference>
<protein>
    <submittedName>
        <fullName evidence="2">DUF4153 domain-containing protein</fullName>
    </submittedName>
</protein>
<keyword evidence="1" id="KW-0472">Membrane</keyword>
<feature type="transmembrane region" description="Helical" evidence="1">
    <location>
        <begin position="83"/>
        <end position="101"/>
    </location>
</feature>
<feature type="transmembrane region" description="Helical" evidence="1">
    <location>
        <begin position="344"/>
        <end position="363"/>
    </location>
</feature>
<dbReference type="Pfam" id="PF13687">
    <property type="entry name" value="DUF4153"/>
    <property type="match status" value="1"/>
</dbReference>
<feature type="transmembrane region" description="Helical" evidence="1">
    <location>
        <begin position="226"/>
        <end position="249"/>
    </location>
</feature>
<keyword evidence="1" id="KW-0812">Transmembrane</keyword>
<evidence type="ECO:0000313" key="2">
    <source>
        <dbReference type="EMBL" id="MEX5284462.1"/>
    </source>
</evidence>
<dbReference type="InterPro" id="IPR025291">
    <property type="entry name" value="DUF4153"/>
</dbReference>
<accession>A0ABV3X2R0</accession>
<evidence type="ECO:0000313" key="3">
    <source>
        <dbReference type="Proteomes" id="UP001559623"/>
    </source>
</evidence>
<feature type="transmembrane region" description="Helical" evidence="1">
    <location>
        <begin position="286"/>
        <end position="307"/>
    </location>
</feature>
<dbReference type="EMBL" id="JARVLH010000001">
    <property type="protein sequence ID" value="MEX5284462.1"/>
    <property type="molecule type" value="Genomic_DNA"/>
</dbReference>
<comment type="caution">
    <text evidence="2">The sequence shown here is derived from an EMBL/GenBank/DDBJ whole genome shotgun (WGS) entry which is preliminary data.</text>
</comment>
<evidence type="ECO:0000256" key="1">
    <source>
        <dbReference type="SAM" id="Phobius"/>
    </source>
</evidence>
<feature type="transmembrane region" description="Helical" evidence="1">
    <location>
        <begin position="113"/>
        <end position="132"/>
    </location>
</feature>
<gene>
    <name evidence="2" type="ORF">QCO44_02220</name>
</gene>
<feature type="transmembrane region" description="Helical" evidence="1">
    <location>
        <begin position="255"/>
        <end position="274"/>
    </location>
</feature>
<organism evidence="2 3">
    <name type="scientific">Selenomonas sputigena</name>
    <dbReference type="NCBI Taxonomy" id="69823"/>
    <lineage>
        <taxon>Bacteria</taxon>
        <taxon>Bacillati</taxon>
        <taxon>Bacillota</taxon>
        <taxon>Negativicutes</taxon>
        <taxon>Selenomonadales</taxon>
        <taxon>Selenomonadaceae</taxon>
        <taxon>Selenomonas</taxon>
    </lineage>
</organism>
<feature type="transmembrane region" description="Helical" evidence="1">
    <location>
        <begin position="144"/>
        <end position="175"/>
    </location>
</feature>
<proteinExistence type="predicted"/>
<feature type="transmembrane region" description="Helical" evidence="1">
    <location>
        <begin position="319"/>
        <end position="337"/>
    </location>
</feature>
<feature type="transmembrane region" description="Helical" evidence="1">
    <location>
        <begin position="53"/>
        <end position="71"/>
    </location>
</feature>
<dbReference type="RefSeq" id="WP_368846171.1">
    <property type="nucleotide sequence ID" value="NZ_CP194411.1"/>
</dbReference>